<dbReference type="PANTHER" id="PTHR30383">
    <property type="entry name" value="THIOESTERASE 1/PROTEASE 1/LYSOPHOSPHOLIPASE L1"/>
    <property type="match status" value="1"/>
</dbReference>
<dbReference type="InterPro" id="IPR036514">
    <property type="entry name" value="SGNH_hydro_sf"/>
</dbReference>
<evidence type="ECO:0000313" key="2">
    <source>
        <dbReference type="EMBL" id="ALO14339.1"/>
    </source>
</evidence>
<dbReference type="AlphaFoldDB" id="A0A0S2HWB7"/>
<dbReference type="Gene3D" id="2.60.120.1360">
    <property type="match status" value="1"/>
</dbReference>
<dbReference type="PATRIC" id="fig|1307839.3.peg.712"/>
<dbReference type="EMBL" id="CP013118">
    <property type="protein sequence ID" value="ALO14339.1"/>
    <property type="molecule type" value="Genomic_DNA"/>
</dbReference>
<evidence type="ECO:0000259" key="1">
    <source>
        <dbReference type="Pfam" id="PF13472"/>
    </source>
</evidence>
<dbReference type="Pfam" id="PF13472">
    <property type="entry name" value="Lipase_GDSL_2"/>
    <property type="match status" value="1"/>
</dbReference>
<dbReference type="Gene3D" id="3.40.50.1110">
    <property type="entry name" value="SGNH hydrolase"/>
    <property type="match status" value="1"/>
</dbReference>
<evidence type="ECO:0000313" key="3">
    <source>
        <dbReference type="Proteomes" id="UP000064893"/>
    </source>
</evidence>
<feature type="domain" description="SGNH hydrolase-type esterase" evidence="1">
    <location>
        <begin position="233"/>
        <end position="384"/>
    </location>
</feature>
<gene>
    <name evidence="2" type="ORF">L21SP5_00667</name>
</gene>
<organism evidence="2 3">
    <name type="scientific">Salinivirga cyanobacteriivorans</name>
    <dbReference type="NCBI Taxonomy" id="1307839"/>
    <lineage>
        <taxon>Bacteria</taxon>
        <taxon>Pseudomonadati</taxon>
        <taxon>Bacteroidota</taxon>
        <taxon>Bacteroidia</taxon>
        <taxon>Bacteroidales</taxon>
        <taxon>Salinivirgaceae</taxon>
        <taxon>Salinivirga</taxon>
    </lineage>
</organism>
<dbReference type="Proteomes" id="UP000064893">
    <property type="component" value="Chromosome"/>
</dbReference>
<dbReference type="PANTHER" id="PTHR30383:SF29">
    <property type="entry name" value="SGNH HYDROLASE-TYPE ESTERASE DOMAIN-CONTAINING PROTEIN"/>
    <property type="match status" value="1"/>
</dbReference>
<dbReference type="InterPro" id="IPR051532">
    <property type="entry name" value="Ester_Hydrolysis_Enzymes"/>
</dbReference>
<reference evidence="2 3" key="1">
    <citation type="submission" date="2015-11" db="EMBL/GenBank/DDBJ databases">
        <title>Description and complete genome sequence of a novel strain predominating in hypersaline microbial mats and representing a new family of the Bacteriodetes phylum.</title>
        <authorList>
            <person name="Spring S."/>
            <person name="Bunk B."/>
            <person name="Sproer C."/>
            <person name="Klenk H.-P."/>
        </authorList>
    </citation>
    <scope>NUCLEOTIDE SEQUENCE [LARGE SCALE GENOMIC DNA]</scope>
    <source>
        <strain evidence="2 3">L21-Spi-D4</strain>
    </source>
</reference>
<dbReference type="KEGG" id="blq:L21SP5_00667"/>
<sequence>MTIRVAGFCILLFLIPGYIFSQDYPYDIPQYDFIKYDENKLEGDLSQLPGFDKFFKKWQELILNGDSKIEILHLGDSHIQADFFTGQIRKRMQQFFPGSEGARGVIFPYNLAATNNPGNYLIRSSNKWKVVNGVKQKNVHTGLIPAKVYSTDSVIDLGINQYDTLPFSGFNEIEMWYASKDTIILETPSGNYVDVLPGQGKLNIALRHLVKKVEIKILGADSLHPFEMYGIGLKNELPGITYHALGLNGAEAEDFAQCENFKRFLNFTNPDLIVISLGTNDIYDRYAKMSDFTLYYGSLIQQIRAVFPDKALILTTPGDHFIRGYLPNKKVKKAATVIQDIAVKFQSAVWDFYAIMGGEGSMRMWDMYGLSARDRVHLSKKGYHLQGDLFFNALLHSFEHAAMPEK</sequence>
<dbReference type="RefSeq" id="WP_057951894.1">
    <property type="nucleotide sequence ID" value="NZ_CP013118.1"/>
</dbReference>
<proteinExistence type="predicted"/>
<dbReference type="STRING" id="1307839.L21SP5_00667"/>
<keyword evidence="3" id="KW-1185">Reference proteome</keyword>
<dbReference type="GO" id="GO:0016788">
    <property type="term" value="F:hydrolase activity, acting on ester bonds"/>
    <property type="evidence" value="ECO:0007669"/>
    <property type="project" value="UniProtKB-ARBA"/>
</dbReference>
<name>A0A0S2HWB7_9BACT</name>
<dbReference type="InterPro" id="IPR013830">
    <property type="entry name" value="SGNH_hydro"/>
</dbReference>
<dbReference type="SUPFAM" id="SSF52266">
    <property type="entry name" value="SGNH hydrolase"/>
    <property type="match status" value="1"/>
</dbReference>
<dbReference type="OrthoDB" id="9764375at2"/>
<accession>A0A0S2HWB7</accession>
<protein>
    <recommendedName>
        <fullName evidence="1">SGNH hydrolase-type esterase domain-containing protein</fullName>
    </recommendedName>
</protein>